<evidence type="ECO:0000313" key="2">
    <source>
        <dbReference type="Proteomes" id="UP000298234"/>
    </source>
</evidence>
<evidence type="ECO:0000313" key="1">
    <source>
        <dbReference type="EMBL" id="TEU32937.1"/>
    </source>
</evidence>
<name>A0AAX2RAR0_BURCE</name>
<reference evidence="1 2" key="1">
    <citation type="submission" date="2019-03" db="EMBL/GenBank/DDBJ databases">
        <title>Burkholderia cepacia outbreak.</title>
        <authorList>
            <person name="Farzana R."/>
            <person name="Walsh T.R."/>
        </authorList>
    </citation>
    <scope>NUCLEOTIDE SEQUENCE [LARGE SCALE GENOMIC DNA]</scope>
    <source>
        <strain evidence="2">d13</strain>
    </source>
</reference>
<sequence length="72" mass="8045">MKKQITDFQVIEELLPAARIAGRLRACGIRIVGEPRSLKALRELYDEGDKAAGEILENMFPNGHLEVSRPGR</sequence>
<dbReference type="EMBL" id="SNSQ01000092">
    <property type="protein sequence ID" value="TEU32937.1"/>
    <property type="molecule type" value="Genomic_DNA"/>
</dbReference>
<dbReference type="Proteomes" id="UP000298234">
    <property type="component" value="Unassembled WGS sequence"/>
</dbReference>
<organism evidence="1 2">
    <name type="scientific">Burkholderia cepacia</name>
    <name type="common">Pseudomonas cepacia</name>
    <dbReference type="NCBI Taxonomy" id="292"/>
    <lineage>
        <taxon>Bacteria</taxon>
        <taxon>Pseudomonadati</taxon>
        <taxon>Pseudomonadota</taxon>
        <taxon>Betaproteobacteria</taxon>
        <taxon>Burkholderiales</taxon>
        <taxon>Burkholderiaceae</taxon>
        <taxon>Burkholderia</taxon>
        <taxon>Burkholderia cepacia complex</taxon>
    </lineage>
</organism>
<comment type="caution">
    <text evidence="1">The sequence shown here is derived from an EMBL/GenBank/DDBJ whole genome shotgun (WGS) entry which is preliminary data.</text>
</comment>
<protein>
    <submittedName>
        <fullName evidence="1">Uncharacterized protein</fullName>
    </submittedName>
</protein>
<dbReference type="AlphaFoldDB" id="A0AAX2RAR0"/>
<accession>A0AAX2RAR0</accession>
<dbReference type="RefSeq" id="WP_134257782.1">
    <property type="nucleotide sequence ID" value="NZ_SNSG01000106.1"/>
</dbReference>
<proteinExistence type="predicted"/>
<gene>
    <name evidence="1" type="ORF">E3D37_41965</name>
</gene>